<evidence type="ECO:0000313" key="1">
    <source>
        <dbReference type="EMBL" id="JAA79796.1"/>
    </source>
</evidence>
<organism evidence="1">
    <name type="scientific">Pararge aegeria</name>
    <name type="common">speckled wood butterfly</name>
    <dbReference type="NCBI Taxonomy" id="116150"/>
    <lineage>
        <taxon>Eukaryota</taxon>
        <taxon>Metazoa</taxon>
        <taxon>Ecdysozoa</taxon>
        <taxon>Arthropoda</taxon>
        <taxon>Hexapoda</taxon>
        <taxon>Insecta</taxon>
        <taxon>Pterygota</taxon>
        <taxon>Neoptera</taxon>
        <taxon>Endopterygota</taxon>
        <taxon>Lepidoptera</taxon>
        <taxon>Glossata</taxon>
        <taxon>Ditrysia</taxon>
        <taxon>Papilionoidea</taxon>
        <taxon>Nymphalidae</taxon>
        <taxon>Satyrinae</taxon>
        <taxon>Satyrini</taxon>
        <taxon>Parargina</taxon>
        <taxon>Pararge</taxon>
    </lineage>
</organism>
<dbReference type="AlphaFoldDB" id="S4NM49"/>
<name>S4NM49_9NEOP</name>
<accession>S4NM49</accession>
<proteinExistence type="predicted"/>
<reference evidence="1" key="1">
    <citation type="journal article" date="2013" name="BMC Genomics">
        <title>Unscrambling butterfly oogenesis.</title>
        <authorList>
            <person name="Carter J.M."/>
            <person name="Baker S.C."/>
            <person name="Pink R."/>
            <person name="Carter D.R."/>
            <person name="Collins A."/>
            <person name="Tomlin J."/>
            <person name="Gibbs M."/>
            <person name="Breuker C.J."/>
        </authorList>
    </citation>
    <scope>NUCLEOTIDE SEQUENCE</scope>
    <source>
        <tissue evidence="1">Ovary</tissue>
    </source>
</reference>
<sequence length="69" mass="8135">MRLHRVFPRSVFETDIRIARFSDCFDAAAHLGDEVRKLRVFSNPSILLGVERYWWLYVIGRDIVLPKSV</sequence>
<protein>
    <submittedName>
        <fullName evidence="1">Uncharacterized protein</fullName>
    </submittedName>
</protein>
<dbReference type="EMBL" id="GAIX01012764">
    <property type="protein sequence ID" value="JAA79796.1"/>
    <property type="molecule type" value="Transcribed_RNA"/>
</dbReference>
<reference evidence="1" key="2">
    <citation type="submission" date="2013-05" db="EMBL/GenBank/DDBJ databases">
        <authorList>
            <person name="Carter J.-M."/>
            <person name="Baker S.C."/>
            <person name="Pink R."/>
            <person name="Carter D.R.F."/>
            <person name="Collins A."/>
            <person name="Tomlin J."/>
            <person name="Gibbs M."/>
            <person name="Breuker C.J."/>
        </authorList>
    </citation>
    <scope>NUCLEOTIDE SEQUENCE</scope>
    <source>
        <tissue evidence="1">Ovary</tissue>
    </source>
</reference>